<dbReference type="InterPro" id="IPR005788">
    <property type="entry name" value="PDI_thioredoxin-like_dom"/>
</dbReference>
<evidence type="ECO:0000256" key="2">
    <source>
        <dbReference type="ARBA" id="ARBA00004319"/>
    </source>
</evidence>
<feature type="domain" description="Thioredoxin" evidence="13">
    <location>
        <begin position="1"/>
        <end position="136"/>
    </location>
</feature>
<dbReference type="CDD" id="cd02982">
    <property type="entry name" value="PDI_b'_family"/>
    <property type="match status" value="1"/>
</dbReference>
<dbReference type="EMBL" id="CAXHTA020000020">
    <property type="protein sequence ID" value="CAL5229124.1"/>
    <property type="molecule type" value="Genomic_DNA"/>
</dbReference>
<dbReference type="PROSITE" id="PS00194">
    <property type="entry name" value="THIOREDOXIN_1"/>
    <property type="match status" value="2"/>
</dbReference>
<proteinExistence type="inferred from homology"/>
<evidence type="ECO:0000256" key="9">
    <source>
        <dbReference type="ARBA" id="ARBA00023235"/>
    </source>
</evidence>
<evidence type="ECO:0000256" key="11">
    <source>
        <dbReference type="RuleBase" id="RU004208"/>
    </source>
</evidence>
<evidence type="ECO:0000256" key="8">
    <source>
        <dbReference type="ARBA" id="ARBA00023157"/>
    </source>
</evidence>
<keyword evidence="10" id="KW-0676">Redox-active center</keyword>
<evidence type="ECO:0000256" key="1">
    <source>
        <dbReference type="ARBA" id="ARBA00001182"/>
    </source>
</evidence>
<accession>A0ABP1GA89</accession>
<evidence type="ECO:0000256" key="6">
    <source>
        <dbReference type="ARBA" id="ARBA00022737"/>
    </source>
</evidence>
<dbReference type="InterPro" id="IPR017937">
    <property type="entry name" value="Thioredoxin_CS"/>
</dbReference>
<evidence type="ECO:0000313" key="14">
    <source>
        <dbReference type="EMBL" id="CAL5229124.1"/>
    </source>
</evidence>
<evidence type="ECO:0000256" key="3">
    <source>
        <dbReference type="ARBA" id="ARBA00006347"/>
    </source>
</evidence>
<dbReference type="PRINTS" id="PR00421">
    <property type="entry name" value="THIOREDOXIN"/>
</dbReference>
<keyword evidence="6" id="KW-0677">Repeat</keyword>
<gene>
    <name evidence="14" type="primary">g12389</name>
    <name evidence="14" type="ORF">VP750_LOCUS11030</name>
</gene>
<dbReference type="NCBIfam" id="TIGR01130">
    <property type="entry name" value="ER_PDI_fam"/>
    <property type="match status" value="1"/>
</dbReference>
<keyword evidence="8" id="KW-1015">Disulfide bond</keyword>
<organism evidence="14 15">
    <name type="scientific">Coccomyxa viridis</name>
    <dbReference type="NCBI Taxonomy" id="1274662"/>
    <lineage>
        <taxon>Eukaryota</taxon>
        <taxon>Viridiplantae</taxon>
        <taxon>Chlorophyta</taxon>
        <taxon>core chlorophytes</taxon>
        <taxon>Trebouxiophyceae</taxon>
        <taxon>Trebouxiophyceae incertae sedis</taxon>
        <taxon>Coccomyxaceae</taxon>
        <taxon>Coccomyxa</taxon>
    </lineage>
</organism>
<dbReference type="Pfam" id="PF13848">
    <property type="entry name" value="Thioredoxin_6"/>
    <property type="match status" value="1"/>
</dbReference>
<keyword evidence="7" id="KW-0256">Endoplasmic reticulum</keyword>
<sequence length="492" mass="54011">MKLLVVAALVCLSTYTCFGKEAEHVVTINGDADFEKAVKGSEFLVAEFYAPWCGHCKSLAPEYEKAAKTLKDNKSAAVLAKVDATEDVNKALATKYGVQGFPTLKIFRNGDAEAPGDYEGPRDAAGIVSYIEKASGPPSAELKTAAEVEEHKKKDPAVLAVFKDAEDSAFKAYEAAAGGLWSDYDFAHTFDASLVEEAKKVPALVIFKTYDEPVLVYDGEFEGAAIKAFIEDKTAPILVEMDQSPKNKKALNRIFADNTRPKILALVPESNKKVDEFRKVMTKVTTERKDTYNVLWADPKASPQVPKYFGLEDSDLPAIAIHEGANDGKYFFKNAAVKKVEKWLDDFEAGKVPKFIKSEEDPKDNDGPVKVVTANTFEEMIFGGKDVLIEFYAPWCGHCKSLAPIYEQLGEAFKDNESVVIAKMDATANDVPSSKFSVSGFPTIAWVDGKGGDITVYSGDRSLEDLKTFVKLKSKYKDGQEVTKEEPAKDEL</sequence>
<keyword evidence="5 12" id="KW-0732">Signal</keyword>
<evidence type="ECO:0000256" key="4">
    <source>
        <dbReference type="ARBA" id="ARBA00012723"/>
    </source>
</evidence>
<keyword evidence="9 12" id="KW-0413">Isomerase</keyword>
<comment type="similarity">
    <text evidence="3 11">Belongs to the protein disulfide isomerase family.</text>
</comment>
<protein>
    <recommendedName>
        <fullName evidence="4 12">Protein disulfide-isomerase</fullName>
        <ecNumber evidence="4 12">5.3.4.1</ecNumber>
    </recommendedName>
</protein>
<evidence type="ECO:0000256" key="12">
    <source>
        <dbReference type="RuleBase" id="RU361130"/>
    </source>
</evidence>
<dbReference type="Proteomes" id="UP001497392">
    <property type="component" value="Unassembled WGS sequence"/>
</dbReference>
<dbReference type="Pfam" id="PF00085">
    <property type="entry name" value="Thioredoxin"/>
    <property type="match status" value="2"/>
</dbReference>
<feature type="chain" id="PRO_5044978621" description="Protein disulfide-isomerase" evidence="12">
    <location>
        <begin position="20"/>
        <end position="492"/>
    </location>
</feature>
<feature type="signal peptide" evidence="12">
    <location>
        <begin position="1"/>
        <end position="19"/>
    </location>
</feature>
<keyword evidence="15" id="KW-1185">Reference proteome</keyword>
<dbReference type="EC" id="5.3.4.1" evidence="4 12"/>
<dbReference type="PANTHER" id="PTHR18929">
    <property type="entry name" value="PROTEIN DISULFIDE ISOMERASE"/>
    <property type="match status" value="1"/>
</dbReference>
<comment type="subcellular location">
    <subcellularLocation>
        <location evidence="2">Endoplasmic reticulum lumen</location>
    </subcellularLocation>
</comment>
<dbReference type="PANTHER" id="PTHR18929:SF132">
    <property type="entry name" value="PROTEIN DISULFIDE-ISOMERASE A3"/>
    <property type="match status" value="1"/>
</dbReference>
<dbReference type="CDD" id="cd02981">
    <property type="entry name" value="PDI_b_family"/>
    <property type="match status" value="1"/>
</dbReference>
<evidence type="ECO:0000256" key="7">
    <source>
        <dbReference type="ARBA" id="ARBA00022824"/>
    </source>
</evidence>
<dbReference type="SUPFAM" id="SSF52833">
    <property type="entry name" value="Thioredoxin-like"/>
    <property type="match status" value="4"/>
</dbReference>
<dbReference type="Gene3D" id="3.40.30.10">
    <property type="entry name" value="Glutaredoxin"/>
    <property type="match status" value="4"/>
</dbReference>
<dbReference type="CDD" id="cd02995">
    <property type="entry name" value="PDI_a_PDI_a'_C"/>
    <property type="match status" value="1"/>
</dbReference>
<evidence type="ECO:0000256" key="10">
    <source>
        <dbReference type="ARBA" id="ARBA00023284"/>
    </source>
</evidence>
<dbReference type="CDD" id="cd02961">
    <property type="entry name" value="PDI_a_family"/>
    <property type="match status" value="1"/>
</dbReference>
<evidence type="ECO:0000313" key="15">
    <source>
        <dbReference type="Proteomes" id="UP001497392"/>
    </source>
</evidence>
<dbReference type="InterPro" id="IPR013766">
    <property type="entry name" value="Thioredoxin_domain"/>
</dbReference>
<dbReference type="InterPro" id="IPR036249">
    <property type="entry name" value="Thioredoxin-like_sf"/>
</dbReference>
<dbReference type="NCBIfam" id="TIGR01126">
    <property type="entry name" value="pdi_dom"/>
    <property type="match status" value="2"/>
</dbReference>
<evidence type="ECO:0000259" key="13">
    <source>
        <dbReference type="PROSITE" id="PS51352"/>
    </source>
</evidence>
<comment type="caution">
    <text evidence="14">The sequence shown here is derived from an EMBL/GenBank/DDBJ whole genome shotgun (WGS) entry which is preliminary data.</text>
</comment>
<feature type="domain" description="Thioredoxin" evidence="13">
    <location>
        <begin position="346"/>
        <end position="475"/>
    </location>
</feature>
<reference evidence="14 15" key="1">
    <citation type="submission" date="2024-06" db="EMBL/GenBank/DDBJ databases">
        <authorList>
            <person name="Kraege A."/>
            <person name="Thomma B."/>
        </authorList>
    </citation>
    <scope>NUCLEOTIDE SEQUENCE [LARGE SCALE GENOMIC DNA]</scope>
</reference>
<name>A0ABP1GA89_9CHLO</name>
<dbReference type="InterPro" id="IPR005792">
    <property type="entry name" value="Prot_disulphide_isomerase"/>
</dbReference>
<evidence type="ECO:0000256" key="5">
    <source>
        <dbReference type="ARBA" id="ARBA00022729"/>
    </source>
</evidence>
<dbReference type="PROSITE" id="PS51352">
    <property type="entry name" value="THIOREDOXIN_2"/>
    <property type="match status" value="2"/>
</dbReference>
<comment type="catalytic activity">
    <reaction evidence="1 12">
        <text>Catalyzes the rearrangement of -S-S- bonds in proteins.</text>
        <dbReference type="EC" id="5.3.4.1"/>
    </reaction>
</comment>